<dbReference type="Proteomes" id="UP000648075">
    <property type="component" value="Unassembled WGS sequence"/>
</dbReference>
<proteinExistence type="predicted"/>
<feature type="region of interest" description="Disordered" evidence="1">
    <location>
        <begin position="18"/>
        <end position="78"/>
    </location>
</feature>
<dbReference type="PROSITE" id="PS51257">
    <property type="entry name" value="PROKAR_LIPOPROTEIN"/>
    <property type="match status" value="1"/>
</dbReference>
<dbReference type="EMBL" id="BMZA01000001">
    <property type="protein sequence ID" value="GGY93812.1"/>
    <property type="molecule type" value="Genomic_DNA"/>
</dbReference>
<accession>A0A918PA53</accession>
<evidence type="ECO:0000313" key="2">
    <source>
        <dbReference type="EMBL" id="GGY93812.1"/>
    </source>
</evidence>
<organism evidence="2 3">
    <name type="scientific">Novosphingobium colocasiae</name>
    <dbReference type="NCBI Taxonomy" id="1256513"/>
    <lineage>
        <taxon>Bacteria</taxon>
        <taxon>Pseudomonadati</taxon>
        <taxon>Pseudomonadota</taxon>
        <taxon>Alphaproteobacteria</taxon>
        <taxon>Sphingomonadales</taxon>
        <taxon>Sphingomonadaceae</taxon>
        <taxon>Novosphingobium</taxon>
    </lineage>
</organism>
<gene>
    <name evidence="2" type="ORF">GCM10011614_05970</name>
</gene>
<evidence type="ECO:0008006" key="4">
    <source>
        <dbReference type="Google" id="ProtNLM"/>
    </source>
</evidence>
<reference evidence="2" key="2">
    <citation type="submission" date="2020-09" db="EMBL/GenBank/DDBJ databases">
        <authorList>
            <person name="Sun Q."/>
            <person name="Kim S."/>
        </authorList>
    </citation>
    <scope>NUCLEOTIDE SEQUENCE</scope>
    <source>
        <strain evidence="2">KCTC 32255</strain>
    </source>
</reference>
<name>A0A918PA53_9SPHN</name>
<evidence type="ECO:0000313" key="3">
    <source>
        <dbReference type="Proteomes" id="UP000648075"/>
    </source>
</evidence>
<comment type="caution">
    <text evidence="2">The sequence shown here is derived from an EMBL/GenBank/DDBJ whole genome shotgun (WGS) entry which is preliminary data.</text>
</comment>
<keyword evidence="3" id="KW-1185">Reference proteome</keyword>
<protein>
    <recommendedName>
        <fullName evidence="4">Lipoprotein</fullName>
    </recommendedName>
</protein>
<evidence type="ECO:0000256" key="1">
    <source>
        <dbReference type="SAM" id="MobiDB-lite"/>
    </source>
</evidence>
<dbReference type="AlphaFoldDB" id="A0A918PA53"/>
<sequence length="194" mass="21087">MRLIPPTVLALTLTLSACNQPDAPSPQTSDTVALPDDPMTAPQAVPSPTPEEETHAPPETMLPSPTLPPMTQAERGEKGARAVLLTWARALENRRFDEAWAQFRYPQSSRAAFAQWWSRYRTITVAVPGGEMDAGAGSLYYTAAAVLTGVRQDGSRYRLEGDVVLRRVNDVDGATPAQLRWGIESADLKDVAVD</sequence>
<reference evidence="2" key="1">
    <citation type="journal article" date="2014" name="Int. J. Syst. Evol. Microbiol.">
        <title>Complete genome sequence of Corynebacterium casei LMG S-19264T (=DSM 44701T), isolated from a smear-ripened cheese.</title>
        <authorList>
            <consortium name="US DOE Joint Genome Institute (JGI-PGF)"/>
            <person name="Walter F."/>
            <person name="Albersmeier A."/>
            <person name="Kalinowski J."/>
            <person name="Ruckert C."/>
        </authorList>
    </citation>
    <scope>NUCLEOTIDE SEQUENCE</scope>
    <source>
        <strain evidence="2">KCTC 32255</strain>
    </source>
</reference>